<organism evidence="2 3">
    <name type="scientific">Puniceibacterium sediminis</name>
    <dbReference type="NCBI Taxonomy" id="1608407"/>
    <lineage>
        <taxon>Bacteria</taxon>
        <taxon>Pseudomonadati</taxon>
        <taxon>Pseudomonadota</taxon>
        <taxon>Alphaproteobacteria</taxon>
        <taxon>Rhodobacterales</taxon>
        <taxon>Paracoccaceae</taxon>
        <taxon>Puniceibacterium</taxon>
    </lineage>
</organism>
<accession>A0A238UYY6</accession>
<dbReference type="AlphaFoldDB" id="A0A238UYY6"/>
<evidence type="ECO:0000313" key="3">
    <source>
        <dbReference type="Proteomes" id="UP000198417"/>
    </source>
</evidence>
<evidence type="ECO:0000313" key="2">
    <source>
        <dbReference type="EMBL" id="SNR26967.1"/>
    </source>
</evidence>
<protein>
    <submittedName>
        <fullName evidence="2">Uncharacterized protein</fullName>
    </submittedName>
</protein>
<name>A0A238UYY6_9RHOB</name>
<evidence type="ECO:0000256" key="1">
    <source>
        <dbReference type="SAM" id="MobiDB-lite"/>
    </source>
</evidence>
<keyword evidence="3" id="KW-1185">Reference proteome</keyword>
<dbReference type="EMBL" id="FZNN01000001">
    <property type="protein sequence ID" value="SNR26967.1"/>
    <property type="molecule type" value="Genomic_DNA"/>
</dbReference>
<sequence>MLHHDVRRLLDALHELNPAQIEGALTKIKDLRRNTEAISEIEARINQGHECPFCGDARRQEWGRKRTRVRRDRYCTAHERQLFGCYGQPSDQNQDQYHCNEKKHRTYNPRDGCRVNISDRSGQNQTQCSPQLLDQRSQR</sequence>
<feature type="region of interest" description="Disordered" evidence="1">
    <location>
        <begin position="86"/>
        <end position="139"/>
    </location>
</feature>
<feature type="compositionally biased region" description="Polar residues" evidence="1">
    <location>
        <begin position="118"/>
        <end position="139"/>
    </location>
</feature>
<gene>
    <name evidence="2" type="ORF">SAMN06265370_101313</name>
</gene>
<dbReference type="Proteomes" id="UP000198417">
    <property type="component" value="Unassembled WGS sequence"/>
</dbReference>
<reference evidence="2 3" key="1">
    <citation type="submission" date="2017-06" db="EMBL/GenBank/DDBJ databases">
        <authorList>
            <person name="Kim H.J."/>
            <person name="Triplett B.A."/>
        </authorList>
    </citation>
    <scope>NUCLEOTIDE SEQUENCE [LARGE SCALE GENOMIC DNA]</scope>
    <source>
        <strain evidence="2 3">DSM 29052</strain>
    </source>
</reference>
<proteinExistence type="predicted"/>